<dbReference type="EMBL" id="JBHSNA010000001">
    <property type="protein sequence ID" value="MFC5564840.1"/>
    <property type="molecule type" value="Genomic_DNA"/>
</dbReference>
<dbReference type="Proteomes" id="UP001596056">
    <property type="component" value="Unassembled WGS sequence"/>
</dbReference>
<dbReference type="PROSITE" id="PS51318">
    <property type="entry name" value="TAT"/>
    <property type="match status" value="1"/>
</dbReference>
<evidence type="ECO:0000256" key="1">
    <source>
        <dbReference type="SAM" id="SignalP"/>
    </source>
</evidence>
<keyword evidence="3" id="KW-1185">Reference proteome</keyword>
<keyword evidence="1" id="KW-0732">Signal</keyword>
<organism evidence="2 3">
    <name type="scientific">Rubellimicrobium aerolatum</name>
    <dbReference type="NCBI Taxonomy" id="490979"/>
    <lineage>
        <taxon>Bacteria</taxon>
        <taxon>Pseudomonadati</taxon>
        <taxon>Pseudomonadota</taxon>
        <taxon>Alphaproteobacteria</taxon>
        <taxon>Rhodobacterales</taxon>
        <taxon>Roseobacteraceae</taxon>
        <taxon>Rubellimicrobium</taxon>
    </lineage>
</organism>
<dbReference type="RefSeq" id="WP_209837371.1">
    <property type="nucleotide sequence ID" value="NZ_JAGGJP010000001.1"/>
</dbReference>
<gene>
    <name evidence="2" type="ORF">ACFPOC_00195</name>
</gene>
<dbReference type="InterPro" id="IPR006311">
    <property type="entry name" value="TAT_signal"/>
</dbReference>
<name>A0ABW0S5W2_9RHOB</name>
<comment type="caution">
    <text evidence="2">The sequence shown here is derived from an EMBL/GenBank/DDBJ whole genome shotgun (WGS) entry which is preliminary data.</text>
</comment>
<evidence type="ECO:0000313" key="2">
    <source>
        <dbReference type="EMBL" id="MFC5564840.1"/>
    </source>
</evidence>
<protein>
    <submittedName>
        <fullName evidence="2">Uncharacterized protein</fullName>
    </submittedName>
</protein>
<reference evidence="3" key="1">
    <citation type="journal article" date="2019" name="Int. J. Syst. Evol. Microbiol.">
        <title>The Global Catalogue of Microorganisms (GCM) 10K type strain sequencing project: providing services to taxonomists for standard genome sequencing and annotation.</title>
        <authorList>
            <consortium name="The Broad Institute Genomics Platform"/>
            <consortium name="The Broad Institute Genome Sequencing Center for Infectious Disease"/>
            <person name="Wu L."/>
            <person name="Ma J."/>
        </authorList>
    </citation>
    <scope>NUCLEOTIDE SEQUENCE [LARGE SCALE GENOMIC DNA]</scope>
    <source>
        <strain evidence="3">KACC 11588</strain>
    </source>
</reference>
<accession>A0ABW0S5W2</accession>
<feature type="signal peptide" evidence="1">
    <location>
        <begin position="1"/>
        <end position="29"/>
    </location>
</feature>
<feature type="chain" id="PRO_5045063239" evidence="1">
    <location>
        <begin position="30"/>
        <end position="125"/>
    </location>
</feature>
<proteinExistence type="predicted"/>
<sequence length="125" mass="13532">MIRRALLLGAPLAAAALAAAALAAAPVQAEDRVLAQSPARCAAFWQGYADVLGDEGERALADRFRAASIRLIGEAATDATIAERRPWMRDLLDAYIHAGDDQSRDLFRRLVADCGRLEADLPYLR</sequence>
<evidence type="ECO:0000313" key="3">
    <source>
        <dbReference type="Proteomes" id="UP001596056"/>
    </source>
</evidence>